<comment type="function">
    <text evidence="7">Single strand-specific metallo-endoribonuclease involved in late-stage 70S ribosome quality control and in maturation of the 3' terminus of the 16S rRNA.</text>
</comment>
<dbReference type="EC" id="3.1.-.-" evidence="7"/>
<dbReference type="InterPro" id="IPR002036">
    <property type="entry name" value="YbeY"/>
</dbReference>
<dbReference type="RefSeq" id="WP_209737268.1">
    <property type="nucleotide sequence ID" value="NZ_CP072611.1"/>
</dbReference>
<dbReference type="HAMAP" id="MF_00009">
    <property type="entry name" value="Endoribonucl_YbeY"/>
    <property type="match status" value="1"/>
</dbReference>
<comment type="subcellular location">
    <subcellularLocation>
        <location evidence="7">Cytoplasm</location>
    </subcellularLocation>
</comment>
<keyword evidence="9" id="KW-1185">Reference proteome</keyword>
<name>A0ABW5CRX3_9HYPH</name>
<dbReference type="PANTHER" id="PTHR46986:SF1">
    <property type="entry name" value="ENDORIBONUCLEASE YBEY, CHLOROPLASTIC"/>
    <property type="match status" value="1"/>
</dbReference>
<reference evidence="9" key="1">
    <citation type="journal article" date="2019" name="Int. J. Syst. Evol. Microbiol.">
        <title>The Global Catalogue of Microorganisms (GCM) 10K type strain sequencing project: providing services to taxonomists for standard genome sequencing and annotation.</title>
        <authorList>
            <consortium name="The Broad Institute Genomics Platform"/>
            <consortium name="The Broad Institute Genome Sequencing Center for Infectious Disease"/>
            <person name="Wu L."/>
            <person name="Ma J."/>
        </authorList>
    </citation>
    <scope>NUCLEOTIDE SEQUENCE [LARGE SCALE GENOMIC DNA]</scope>
    <source>
        <strain evidence="9">ZS-35-S2</strain>
    </source>
</reference>
<dbReference type="NCBIfam" id="TIGR00043">
    <property type="entry name" value="rRNA maturation RNase YbeY"/>
    <property type="match status" value="1"/>
</dbReference>
<dbReference type="PROSITE" id="PS01306">
    <property type="entry name" value="UPF0054"/>
    <property type="match status" value="1"/>
</dbReference>
<dbReference type="PANTHER" id="PTHR46986">
    <property type="entry name" value="ENDORIBONUCLEASE YBEY, CHLOROPLASTIC"/>
    <property type="match status" value="1"/>
</dbReference>
<evidence type="ECO:0000256" key="4">
    <source>
        <dbReference type="ARBA" id="ARBA00022759"/>
    </source>
</evidence>
<evidence type="ECO:0000256" key="6">
    <source>
        <dbReference type="ARBA" id="ARBA00022833"/>
    </source>
</evidence>
<keyword evidence="5 7" id="KW-0378">Hydrolase</keyword>
<dbReference type="Pfam" id="PF02130">
    <property type="entry name" value="YbeY"/>
    <property type="match status" value="1"/>
</dbReference>
<comment type="similarity">
    <text evidence="1 7">Belongs to the endoribonuclease YbeY family.</text>
</comment>
<proteinExistence type="inferred from homology"/>
<evidence type="ECO:0000256" key="1">
    <source>
        <dbReference type="ARBA" id="ARBA00010875"/>
    </source>
</evidence>
<dbReference type="EMBL" id="JBHUIJ010000022">
    <property type="protein sequence ID" value="MFD2238808.1"/>
    <property type="molecule type" value="Genomic_DNA"/>
</dbReference>
<keyword evidence="2 7" id="KW-0540">Nuclease</keyword>
<protein>
    <recommendedName>
        <fullName evidence="7">Endoribonuclease YbeY</fullName>
        <ecNumber evidence="7">3.1.-.-</ecNumber>
    </recommendedName>
</protein>
<dbReference type="InterPro" id="IPR023091">
    <property type="entry name" value="MetalPrtase_cat_dom_sf_prd"/>
</dbReference>
<organism evidence="8 9">
    <name type="scientific">Aureimonas populi</name>
    <dbReference type="NCBI Taxonomy" id="1701758"/>
    <lineage>
        <taxon>Bacteria</taxon>
        <taxon>Pseudomonadati</taxon>
        <taxon>Pseudomonadota</taxon>
        <taxon>Alphaproteobacteria</taxon>
        <taxon>Hyphomicrobiales</taxon>
        <taxon>Aurantimonadaceae</taxon>
        <taxon>Aureimonas</taxon>
    </lineage>
</organism>
<evidence type="ECO:0000313" key="8">
    <source>
        <dbReference type="EMBL" id="MFD2238808.1"/>
    </source>
</evidence>
<gene>
    <name evidence="7 8" type="primary">ybeY</name>
    <name evidence="8" type="ORF">ACFSKQ_15240</name>
</gene>
<keyword evidence="4 7" id="KW-0255">Endonuclease</keyword>
<evidence type="ECO:0000256" key="7">
    <source>
        <dbReference type="HAMAP-Rule" id="MF_00009"/>
    </source>
</evidence>
<dbReference type="Gene3D" id="3.40.390.30">
    <property type="entry name" value="Metalloproteases ('zincins'), catalytic domain"/>
    <property type="match status" value="1"/>
</dbReference>
<comment type="cofactor">
    <cofactor evidence="7">
        <name>Zn(2+)</name>
        <dbReference type="ChEBI" id="CHEBI:29105"/>
    </cofactor>
    <text evidence="7">Binds 1 zinc ion.</text>
</comment>
<dbReference type="Proteomes" id="UP001597371">
    <property type="component" value="Unassembled WGS sequence"/>
</dbReference>
<comment type="caution">
    <text evidence="8">The sequence shown here is derived from an EMBL/GenBank/DDBJ whole genome shotgun (WGS) entry which is preliminary data.</text>
</comment>
<feature type="binding site" evidence="7">
    <location>
        <position position="141"/>
    </location>
    <ligand>
        <name>Zn(2+)</name>
        <dbReference type="ChEBI" id="CHEBI:29105"/>
        <note>catalytic</note>
    </ligand>
</feature>
<feature type="binding site" evidence="7">
    <location>
        <position position="135"/>
    </location>
    <ligand>
        <name>Zn(2+)</name>
        <dbReference type="ChEBI" id="CHEBI:29105"/>
        <note>catalytic</note>
    </ligand>
</feature>
<keyword evidence="6 7" id="KW-0862">Zinc</keyword>
<keyword evidence="3 7" id="KW-0479">Metal-binding</keyword>
<sequence>MTPDPLQRSAGLDILLGVEAEGWPELLGQDPEALARRAAQAALDRAGLPPDFASELGITLSDDESVKALNAQWRGKDKPTNILSFPARQLQVGQTPGPMMGDLILARETLEREARSESKAPADHFAHLIVHGILHLLGHDHMDENEAERMETLEIEILADLSIGDPYSEASGHAPGADTIAT</sequence>
<evidence type="ECO:0000256" key="2">
    <source>
        <dbReference type="ARBA" id="ARBA00022722"/>
    </source>
</evidence>
<keyword evidence="7" id="KW-0690">Ribosome biogenesis</keyword>
<accession>A0ABW5CRX3</accession>
<evidence type="ECO:0000313" key="9">
    <source>
        <dbReference type="Proteomes" id="UP001597371"/>
    </source>
</evidence>
<evidence type="ECO:0000256" key="3">
    <source>
        <dbReference type="ARBA" id="ARBA00022723"/>
    </source>
</evidence>
<dbReference type="SUPFAM" id="SSF55486">
    <property type="entry name" value="Metalloproteases ('zincins'), catalytic domain"/>
    <property type="match status" value="1"/>
</dbReference>
<evidence type="ECO:0000256" key="5">
    <source>
        <dbReference type="ARBA" id="ARBA00022801"/>
    </source>
</evidence>
<dbReference type="InterPro" id="IPR020549">
    <property type="entry name" value="YbeY_CS"/>
</dbReference>
<feature type="binding site" evidence="7">
    <location>
        <position position="131"/>
    </location>
    <ligand>
        <name>Zn(2+)</name>
        <dbReference type="ChEBI" id="CHEBI:29105"/>
        <note>catalytic</note>
    </ligand>
</feature>
<keyword evidence="7" id="KW-0698">rRNA processing</keyword>
<keyword evidence="7" id="KW-0963">Cytoplasm</keyword>